<dbReference type="EMBL" id="JAPQKS010000003">
    <property type="protein sequence ID" value="KAJ5240179.1"/>
    <property type="molecule type" value="Genomic_DNA"/>
</dbReference>
<dbReference type="GeneID" id="83201398"/>
<dbReference type="RefSeq" id="XP_058333098.1">
    <property type="nucleotide sequence ID" value="XM_058474095.1"/>
</dbReference>
<keyword evidence="3" id="KW-1185">Reference proteome</keyword>
<reference evidence="2" key="2">
    <citation type="journal article" date="2023" name="IMA Fungus">
        <title>Comparative genomic study of the Penicillium genus elucidates a diverse pangenome and 15 lateral gene transfer events.</title>
        <authorList>
            <person name="Petersen C."/>
            <person name="Sorensen T."/>
            <person name="Nielsen M.R."/>
            <person name="Sondergaard T.E."/>
            <person name="Sorensen J.L."/>
            <person name="Fitzpatrick D.A."/>
            <person name="Frisvad J.C."/>
            <person name="Nielsen K.L."/>
        </authorList>
    </citation>
    <scope>NUCLEOTIDE SEQUENCE</scope>
    <source>
        <strain evidence="2">IBT 19713</strain>
    </source>
</reference>
<comment type="caution">
    <text evidence="2">The sequence shown here is derived from an EMBL/GenBank/DDBJ whole genome shotgun (WGS) entry which is preliminary data.</text>
</comment>
<dbReference type="AlphaFoldDB" id="A0A9W9P986"/>
<reference evidence="2" key="1">
    <citation type="submission" date="2022-11" db="EMBL/GenBank/DDBJ databases">
        <authorList>
            <person name="Petersen C."/>
        </authorList>
    </citation>
    <scope>NUCLEOTIDE SEQUENCE</scope>
    <source>
        <strain evidence="2">IBT 19713</strain>
    </source>
</reference>
<evidence type="ECO:0000313" key="3">
    <source>
        <dbReference type="Proteomes" id="UP001150941"/>
    </source>
</evidence>
<feature type="compositionally biased region" description="Polar residues" evidence="1">
    <location>
        <begin position="214"/>
        <end position="242"/>
    </location>
</feature>
<feature type="region of interest" description="Disordered" evidence="1">
    <location>
        <begin position="195"/>
        <end position="242"/>
    </location>
</feature>
<feature type="region of interest" description="Disordered" evidence="1">
    <location>
        <begin position="1"/>
        <end position="67"/>
    </location>
</feature>
<organism evidence="2 3">
    <name type="scientific">Penicillium chermesinum</name>
    <dbReference type="NCBI Taxonomy" id="63820"/>
    <lineage>
        <taxon>Eukaryota</taxon>
        <taxon>Fungi</taxon>
        <taxon>Dikarya</taxon>
        <taxon>Ascomycota</taxon>
        <taxon>Pezizomycotina</taxon>
        <taxon>Eurotiomycetes</taxon>
        <taxon>Eurotiomycetidae</taxon>
        <taxon>Eurotiales</taxon>
        <taxon>Aspergillaceae</taxon>
        <taxon>Penicillium</taxon>
    </lineage>
</organism>
<dbReference type="Proteomes" id="UP001150941">
    <property type="component" value="Unassembled WGS sequence"/>
</dbReference>
<evidence type="ECO:0000256" key="1">
    <source>
        <dbReference type="SAM" id="MobiDB-lite"/>
    </source>
</evidence>
<dbReference type="OrthoDB" id="20105at2759"/>
<proteinExistence type="predicted"/>
<sequence>MESSSRSLPPLDSFRALPAMTPSGRSSLPPPPASTHDGALQTWLQAKSEEDRRAQQEEKTRQETLRLEQRKIEHAMLRDATNYGVPPHMIPCIFTGIGGNNSDSLALSQQHPHHPPQLSSSGYSVPVAQAQAGQASSISMQPRPPINNNYISSSAGTVSRAHNSMLPPSASPSHLALRGEQFEQQPISLNFHHYIPPTQQSQAPPPRSQPVSSTVLFNPFSRSNSEADPNNRSRSSQAAQTLSLPPALHVPVYDSTLHGIVDRPNRTVSDAPTLPFEIRTSVLAVSPPEMRAPCRFGALRLTGSGPTERASDLPNAVHVEIKCEEREGTSTAVCPEPSGAGERFQGELVTPVSRLVIFKNYALTDEIDVVVSLGRVVADSWE</sequence>
<protein>
    <submittedName>
        <fullName evidence="2">Uncharacterized protein</fullName>
    </submittedName>
</protein>
<feature type="compositionally biased region" description="Basic and acidic residues" evidence="1">
    <location>
        <begin position="47"/>
        <end position="67"/>
    </location>
</feature>
<name>A0A9W9P986_9EURO</name>
<feature type="region of interest" description="Disordered" evidence="1">
    <location>
        <begin position="104"/>
        <end position="123"/>
    </location>
</feature>
<gene>
    <name evidence="2" type="ORF">N7468_004798</name>
</gene>
<evidence type="ECO:0000313" key="2">
    <source>
        <dbReference type="EMBL" id="KAJ5240179.1"/>
    </source>
</evidence>
<accession>A0A9W9P986</accession>